<reference evidence="7" key="1">
    <citation type="submission" date="2016-08" db="EMBL/GenBank/DDBJ databases">
        <title>A Parts List for Fungal Cellulosomes Revealed by Comparative Genomics.</title>
        <authorList>
            <consortium name="DOE Joint Genome Institute"/>
            <person name="Haitjema C.H."/>
            <person name="Gilmore S.P."/>
            <person name="Henske J.K."/>
            <person name="Solomon K.V."/>
            <person name="De Groot R."/>
            <person name="Kuo A."/>
            <person name="Mondo S.J."/>
            <person name="Salamov A.A."/>
            <person name="Labutti K."/>
            <person name="Zhao Z."/>
            <person name="Chiniquy J."/>
            <person name="Barry K."/>
            <person name="Brewer H.M."/>
            <person name="Purvine S.O."/>
            <person name="Wright A.T."/>
            <person name="Boxma B."/>
            <person name="Van Alen T."/>
            <person name="Hackstein J.H."/>
            <person name="Baker S.E."/>
            <person name="Grigoriev I.V."/>
            <person name="O'Malley M.A."/>
        </authorList>
    </citation>
    <scope>NUCLEOTIDE SEQUENCE [LARGE SCALE GENOMIC DNA]</scope>
    <source>
        <strain evidence="7">G1</strain>
    </source>
</reference>
<protein>
    <submittedName>
        <fullName evidence="7">RhoGAP-domain-containing protein</fullName>
    </submittedName>
</protein>
<dbReference type="OrthoDB" id="79452at2759"/>
<evidence type="ECO:0000256" key="2">
    <source>
        <dbReference type="ARBA" id="ARBA00022723"/>
    </source>
</evidence>
<dbReference type="PROSITE" id="PS00479">
    <property type="entry name" value="ZF_DAG_PE_1"/>
    <property type="match status" value="1"/>
</dbReference>
<keyword evidence="3" id="KW-0862">Zinc</keyword>
<keyword evidence="8" id="KW-1185">Reference proteome</keyword>
<sequence length="553" mass="63231">MQILLNFLIKLNDIKDEIISDKGTECFYNAFEEMINEVVSLNGNMSTNLLQSSIEESVKKNIEFEFFKYKNNYTFNINKYTNYVNEMKHNISSLKKEKEVLLNENRQYKSINSSIQSDLGGSRQSDTLSFTSIASDYQDSKSIYVGSENSIKNSKFSKLTNSAKKIIKNSSNKKLFKDKKARNRGFSVTLPVKSLDDNKDKEKESKRRNSIIDSSMSIPNDEIIPHVFVPHSYIKPTKCEICQELCWRKEVRCKTCGFRCHERCQGQAEKVTSCIVNKVQKANMISEIDSHKKLFGTRISTFGINEIDYIPSIVKCCVNEVEKRGLRVEGIYRKSGNVIKTRNLVKAFDSGETPDISETGEYPDITVITSTLKQYFRDLPESLIPKRLFESIKEIMDNDDELEQIHKMKILIEKELSKYSYETLKFLSLHLNNVDANSDVNLMTSKNLGVVFGPTLIGDPGKTEDNQNSNMISTVCRVRAINLIIRYCRDIFDYNSNSKDEKSFTSEIVLDPMNGMGEKSVNIDNEEGDEVSIRTTNDYAEKNSIKSETVAQL</sequence>
<proteinExistence type="predicted"/>
<evidence type="ECO:0000313" key="8">
    <source>
        <dbReference type="Proteomes" id="UP000193920"/>
    </source>
</evidence>
<dbReference type="InterPro" id="IPR008936">
    <property type="entry name" value="Rho_GTPase_activation_prot"/>
</dbReference>
<dbReference type="InterPro" id="IPR002219">
    <property type="entry name" value="PKC_DAG/PE"/>
</dbReference>
<feature type="domain" description="Rho-GAP" evidence="6">
    <location>
        <begin position="297"/>
        <end position="492"/>
    </location>
</feature>
<evidence type="ECO:0000256" key="3">
    <source>
        <dbReference type="ARBA" id="ARBA00022833"/>
    </source>
</evidence>
<accession>A0A1Y2EMQ9</accession>
<dbReference type="Pfam" id="PF00130">
    <property type="entry name" value="C1_1"/>
    <property type="match status" value="1"/>
</dbReference>
<dbReference type="SMART" id="SM00324">
    <property type="entry name" value="RhoGAP"/>
    <property type="match status" value="1"/>
</dbReference>
<dbReference type="InterPro" id="IPR000198">
    <property type="entry name" value="RhoGAP_dom"/>
</dbReference>
<dbReference type="Gene3D" id="1.10.555.10">
    <property type="entry name" value="Rho GTPase activation protein"/>
    <property type="match status" value="1"/>
</dbReference>
<dbReference type="AlphaFoldDB" id="A0A1Y2EMQ9"/>
<dbReference type="CDD" id="cd20824">
    <property type="entry name" value="C1_SpBZZ1-like"/>
    <property type="match status" value="1"/>
</dbReference>
<feature type="coiled-coil region" evidence="4">
    <location>
        <begin position="77"/>
        <end position="111"/>
    </location>
</feature>
<dbReference type="PROSITE" id="PS50081">
    <property type="entry name" value="ZF_DAG_PE_2"/>
    <property type="match status" value="1"/>
</dbReference>
<organism evidence="7 8">
    <name type="scientific">Neocallimastix californiae</name>
    <dbReference type="NCBI Taxonomy" id="1754190"/>
    <lineage>
        <taxon>Eukaryota</taxon>
        <taxon>Fungi</taxon>
        <taxon>Fungi incertae sedis</taxon>
        <taxon>Chytridiomycota</taxon>
        <taxon>Chytridiomycota incertae sedis</taxon>
        <taxon>Neocallimastigomycetes</taxon>
        <taxon>Neocallimastigales</taxon>
        <taxon>Neocallimastigaceae</taxon>
        <taxon>Neocallimastix</taxon>
    </lineage>
</organism>
<keyword evidence="4" id="KW-0175">Coiled coil</keyword>
<dbReference type="Pfam" id="PF00620">
    <property type="entry name" value="RhoGAP"/>
    <property type="match status" value="1"/>
</dbReference>
<dbReference type="Gene3D" id="3.30.60.20">
    <property type="match status" value="1"/>
</dbReference>
<gene>
    <name evidence="7" type="ORF">LY90DRAFT_188286</name>
</gene>
<keyword evidence="1" id="KW-0343">GTPase activation</keyword>
<dbReference type="STRING" id="1754190.A0A1Y2EMQ9"/>
<name>A0A1Y2EMQ9_9FUNG</name>
<dbReference type="PANTHER" id="PTHR23176">
    <property type="entry name" value="RHO/RAC/CDC GTPASE-ACTIVATING PROTEIN"/>
    <property type="match status" value="1"/>
</dbReference>
<evidence type="ECO:0000259" key="6">
    <source>
        <dbReference type="PROSITE" id="PS50238"/>
    </source>
</evidence>
<feature type="domain" description="Phorbol-ester/DAG-type" evidence="5">
    <location>
        <begin position="225"/>
        <end position="274"/>
    </location>
</feature>
<dbReference type="EMBL" id="MCOG01000037">
    <property type="protein sequence ID" value="ORY72828.1"/>
    <property type="molecule type" value="Genomic_DNA"/>
</dbReference>
<dbReference type="Proteomes" id="UP000193920">
    <property type="component" value="Unassembled WGS sequence"/>
</dbReference>
<dbReference type="GO" id="GO:0046872">
    <property type="term" value="F:metal ion binding"/>
    <property type="evidence" value="ECO:0007669"/>
    <property type="project" value="UniProtKB-KW"/>
</dbReference>
<dbReference type="PROSITE" id="PS50238">
    <property type="entry name" value="RHOGAP"/>
    <property type="match status" value="1"/>
</dbReference>
<keyword evidence="2" id="KW-0479">Metal-binding</keyword>
<evidence type="ECO:0000313" key="7">
    <source>
        <dbReference type="EMBL" id="ORY72828.1"/>
    </source>
</evidence>
<dbReference type="PANTHER" id="PTHR23176:SF0">
    <property type="entry name" value="RHO GTPASE ACTIVATING PROTEIN AT 19D, ISOFORM D"/>
    <property type="match status" value="1"/>
</dbReference>
<evidence type="ECO:0000256" key="1">
    <source>
        <dbReference type="ARBA" id="ARBA00022468"/>
    </source>
</evidence>
<comment type="caution">
    <text evidence="7">The sequence shown here is derived from an EMBL/GenBank/DDBJ whole genome shotgun (WGS) entry which is preliminary data.</text>
</comment>
<dbReference type="GO" id="GO:0005096">
    <property type="term" value="F:GTPase activator activity"/>
    <property type="evidence" value="ECO:0007669"/>
    <property type="project" value="UniProtKB-KW"/>
</dbReference>
<dbReference type="CDD" id="cd00159">
    <property type="entry name" value="RhoGAP"/>
    <property type="match status" value="1"/>
</dbReference>
<dbReference type="SMART" id="SM00109">
    <property type="entry name" value="C1"/>
    <property type="match status" value="1"/>
</dbReference>
<dbReference type="GO" id="GO:0005737">
    <property type="term" value="C:cytoplasm"/>
    <property type="evidence" value="ECO:0007669"/>
    <property type="project" value="TreeGrafter"/>
</dbReference>
<evidence type="ECO:0000259" key="5">
    <source>
        <dbReference type="PROSITE" id="PS50081"/>
    </source>
</evidence>
<dbReference type="SUPFAM" id="SSF48350">
    <property type="entry name" value="GTPase activation domain, GAP"/>
    <property type="match status" value="1"/>
</dbReference>
<dbReference type="SUPFAM" id="SSF57889">
    <property type="entry name" value="Cysteine-rich domain"/>
    <property type="match status" value="1"/>
</dbReference>
<dbReference type="InterPro" id="IPR046349">
    <property type="entry name" value="C1-like_sf"/>
</dbReference>
<evidence type="ECO:0000256" key="4">
    <source>
        <dbReference type="SAM" id="Coils"/>
    </source>
</evidence>
<dbReference type="InterPro" id="IPR050729">
    <property type="entry name" value="Rho-GAP"/>
</dbReference>
<dbReference type="GO" id="GO:0007165">
    <property type="term" value="P:signal transduction"/>
    <property type="evidence" value="ECO:0007669"/>
    <property type="project" value="InterPro"/>
</dbReference>